<dbReference type="InterPro" id="IPR015897">
    <property type="entry name" value="CHK_kinase-like"/>
</dbReference>
<keyword evidence="3" id="KW-1185">Reference proteome</keyword>
<reference evidence="2" key="1">
    <citation type="journal article" date="2023" name="IScience">
        <title>Live-bearing cockroach genome reveals convergent evolutionary mechanisms linked to viviparity in insects and beyond.</title>
        <authorList>
            <person name="Fouks B."/>
            <person name="Harrison M.C."/>
            <person name="Mikhailova A.A."/>
            <person name="Marchal E."/>
            <person name="English S."/>
            <person name="Carruthers M."/>
            <person name="Jennings E.C."/>
            <person name="Chiamaka E.L."/>
            <person name="Frigard R.A."/>
            <person name="Pippel M."/>
            <person name="Attardo G.M."/>
            <person name="Benoit J.B."/>
            <person name="Bornberg-Bauer E."/>
            <person name="Tobe S.S."/>
        </authorList>
    </citation>
    <scope>NUCLEOTIDE SEQUENCE</scope>
    <source>
        <strain evidence="2">Stay&amp;Tobe</strain>
    </source>
</reference>
<gene>
    <name evidence="2" type="ORF">L9F63_017329</name>
</gene>
<dbReference type="PANTHER" id="PTHR11012:SF55">
    <property type="entry name" value="BHLH DOMAIN-CONTAINING PROTEIN"/>
    <property type="match status" value="1"/>
</dbReference>
<dbReference type="PANTHER" id="PTHR11012">
    <property type="entry name" value="PROTEIN KINASE-LIKE DOMAIN-CONTAINING"/>
    <property type="match status" value="1"/>
</dbReference>
<dbReference type="Pfam" id="PF02958">
    <property type="entry name" value="EcKL"/>
    <property type="match status" value="1"/>
</dbReference>
<comment type="caution">
    <text evidence="2">The sequence shown here is derived from an EMBL/GenBank/DDBJ whole genome shotgun (WGS) entry which is preliminary data.</text>
</comment>
<dbReference type="Gene3D" id="3.90.1200.10">
    <property type="match status" value="1"/>
</dbReference>
<reference evidence="2" key="2">
    <citation type="submission" date="2023-05" db="EMBL/GenBank/DDBJ databases">
        <authorList>
            <person name="Fouks B."/>
        </authorList>
    </citation>
    <scope>NUCLEOTIDE SEQUENCE</scope>
    <source>
        <strain evidence="2">Stay&amp;Tobe</strain>
        <tissue evidence="2">Testes</tissue>
    </source>
</reference>
<name>A0AAD8EGH1_DIPPU</name>
<feature type="domain" description="CHK kinase-like" evidence="1">
    <location>
        <begin position="129"/>
        <end position="332"/>
    </location>
</feature>
<dbReference type="SMART" id="SM00587">
    <property type="entry name" value="CHK"/>
    <property type="match status" value="1"/>
</dbReference>
<evidence type="ECO:0000259" key="1">
    <source>
        <dbReference type="SMART" id="SM00587"/>
    </source>
</evidence>
<proteinExistence type="predicted"/>
<dbReference type="Proteomes" id="UP001233999">
    <property type="component" value="Unassembled WGS sequence"/>
</dbReference>
<dbReference type="AlphaFoldDB" id="A0AAD8EGH1"/>
<dbReference type="InterPro" id="IPR011009">
    <property type="entry name" value="Kinase-like_dom_sf"/>
</dbReference>
<accession>A0AAD8EGH1</accession>
<dbReference type="SUPFAM" id="SSF56112">
    <property type="entry name" value="Protein kinase-like (PK-like)"/>
    <property type="match status" value="1"/>
</dbReference>
<organism evidence="2 3">
    <name type="scientific">Diploptera punctata</name>
    <name type="common">Pacific beetle cockroach</name>
    <dbReference type="NCBI Taxonomy" id="6984"/>
    <lineage>
        <taxon>Eukaryota</taxon>
        <taxon>Metazoa</taxon>
        <taxon>Ecdysozoa</taxon>
        <taxon>Arthropoda</taxon>
        <taxon>Hexapoda</taxon>
        <taxon>Insecta</taxon>
        <taxon>Pterygota</taxon>
        <taxon>Neoptera</taxon>
        <taxon>Polyneoptera</taxon>
        <taxon>Dictyoptera</taxon>
        <taxon>Blattodea</taxon>
        <taxon>Blaberoidea</taxon>
        <taxon>Blaberidae</taxon>
        <taxon>Diplopterinae</taxon>
        <taxon>Diploptera</taxon>
    </lineage>
</organism>
<sequence>MSSDDNKINVELKKEDVEKLLSQQLDNYGSTILDVEVFYYTHQNNDLQKLPIVAKLVPESPFLREAFSIEITFNKEVRAYTLVAPEFHKLQKEKGIPENEMLDVFPKYYGSRSNKQDDINMEADDSAVLLMENLKSSGYEVGDRRKGFNLEHMELVLSKLAKFHALGVALKLLKPQVFRDNILKTCEKFDIGNPDDDDSNEKFVNANINHVKHIPEVKPYLGKIEKDFRADMQMKKERRQYRIREPFSTIVHNDFWVNNMMFIYDKASTKTIGKKRSPIGIKFVDFQVTMHASPVRDLIFLLFSSSEHGLLEVYYERLIQLYHKEFVGLLTKVGCDTRGFSYEQFLKEINVVAPQEFIHILFMLNAICADPSGIEETSSMNQDSMLKSRGNKDFDKKVKCLIKMFVSQGWL</sequence>
<evidence type="ECO:0000313" key="2">
    <source>
        <dbReference type="EMBL" id="KAJ9589468.1"/>
    </source>
</evidence>
<dbReference type="InterPro" id="IPR004119">
    <property type="entry name" value="EcKL"/>
</dbReference>
<evidence type="ECO:0000313" key="3">
    <source>
        <dbReference type="Proteomes" id="UP001233999"/>
    </source>
</evidence>
<protein>
    <recommendedName>
        <fullName evidence="1">CHK kinase-like domain-containing protein</fullName>
    </recommendedName>
</protein>
<dbReference type="EMBL" id="JASPKZ010004938">
    <property type="protein sequence ID" value="KAJ9589468.1"/>
    <property type="molecule type" value="Genomic_DNA"/>
</dbReference>